<protein>
    <submittedName>
        <fullName evidence="1">Uncharacterized protein</fullName>
    </submittedName>
</protein>
<dbReference type="EMBL" id="BOMH01000095">
    <property type="protein sequence ID" value="GID71059.1"/>
    <property type="molecule type" value="Genomic_DNA"/>
</dbReference>
<reference evidence="1" key="1">
    <citation type="submission" date="2021-01" db="EMBL/GenBank/DDBJ databases">
        <title>Whole genome shotgun sequence of Actinoplanes cyaneus NBRC 14990.</title>
        <authorList>
            <person name="Komaki H."/>
            <person name="Tamura T."/>
        </authorList>
    </citation>
    <scope>NUCLEOTIDE SEQUENCE</scope>
    <source>
        <strain evidence="1">NBRC 14990</strain>
    </source>
</reference>
<dbReference type="RefSeq" id="WP_203755715.1">
    <property type="nucleotide sequence ID" value="NZ_BAAAUC010000088.1"/>
</dbReference>
<evidence type="ECO:0000313" key="2">
    <source>
        <dbReference type="Proteomes" id="UP000619479"/>
    </source>
</evidence>
<gene>
    <name evidence="1" type="ORF">Acy02nite_89400</name>
</gene>
<comment type="caution">
    <text evidence="1">The sequence shown here is derived from an EMBL/GenBank/DDBJ whole genome shotgun (WGS) entry which is preliminary data.</text>
</comment>
<dbReference type="AlphaFoldDB" id="A0A919MCV1"/>
<proteinExistence type="predicted"/>
<evidence type="ECO:0000313" key="1">
    <source>
        <dbReference type="EMBL" id="GID71059.1"/>
    </source>
</evidence>
<accession>A0A919MCV1</accession>
<sequence length="133" mass="14210">MIETIDSFEHGVPWGVLRVEGVGSSSPTPDLDIAFSMVAANEGCVLVAVLHLDIDKVVVTIAREGKPEGVVQMYSGQLATPSLVLEVADVVGDDFSYRYSVSSERPKVTVLADNPEEAAKVWIVIPEVLGKAD</sequence>
<organism evidence="1 2">
    <name type="scientific">Actinoplanes cyaneus</name>
    <dbReference type="NCBI Taxonomy" id="52696"/>
    <lineage>
        <taxon>Bacteria</taxon>
        <taxon>Bacillati</taxon>
        <taxon>Actinomycetota</taxon>
        <taxon>Actinomycetes</taxon>
        <taxon>Micromonosporales</taxon>
        <taxon>Micromonosporaceae</taxon>
        <taxon>Actinoplanes</taxon>
    </lineage>
</organism>
<name>A0A919MCV1_9ACTN</name>
<keyword evidence="2" id="KW-1185">Reference proteome</keyword>
<dbReference type="Proteomes" id="UP000619479">
    <property type="component" value="Unassembled WGS sequence"/>
</dbReference>